<accession>A0ABT9WT82</accession>
<protein>
    <submittedName>
        <fullName evidence="4">Superfamily II DNA or RNA helicase</fullName>
    </submittedName>
</protein>
<evidence type="ECO:0000259" key="3">
    <source>
        <dbReference type="PROSITE" id="PS51194"/>
    </source>
</evidence>
<comment type="caution">
    <text evidence="4">The sequence shown here is derived from an EMBL/GenBank/DDBJ whole genome shotgun (WGS) entry which is preliminary data.</text>
</comment>
<feature type="coiled-coil region" evidence="1">
    <location>
        <begin position="504"/>
        <end position="531"/>
    </location>
</feature>
<feature type="domain" description="Helicase C-terminal" evidence="3">
    <location>
        <begin position="281"/>
        <end position="453"/>
    </location>
</feature>
<dbReference type="PROSITE" id="PS51194">
    <property type="entry name" value="HELICASE_CTER"/>
    <property type="match status" value="1"/>
</dbReference>
<dbReference type="SMART" id="SM00487">
    <property type="entry name" value="DEXDc"/>
    <property type="match status" value="1"/>
</dbReference>
<dbReference type="InterPro" id="IPR014001">
    <property type="entry name" value="Helicase_ATP-bd"/>
</dbReference>
<dbReference type="SMART" id="SM00490">
    <property type="entry name" value="HELICc"/>
    <property type="match status" value="1"/>
</dbReference>
<organism evidence="4 5">
    <name type="scientific">Bacillus chungangensis</name>
    <dbReference type="NCBI Taxonomy" id="587633"/>
    <lineage>
        <taxon>Bacteria</taxon>
        <taxon>Bacillati</taxon>
        <taxon>Bacillota</taxon>
        <taxon>Bacilli</taxon>
        <taxon>Bacillales</taxon>
        <taxon>Bacillaceae</taxon>
        <taxon>Bacillus</taxon>
    </lineage>
</organism>
<keyword evidence="4" id="KW-0347">Helicase</keyword>
<dbReference type="PROSITE" id="PS51192">
    <property type="entry name" value="HELICASE_ATP_BIND_1"/>
    <property type="match status" value="1"/>
</dbReference>
<dbReference type="GO" id="GO:0004386">
    <property type="term" value="F:helicase activity"/>
    <property type="evidence" value="ECO:0007669"/>
    <property type="project" value="UniProtKB-KW"/>
</dbReference>
<dbReference type="InterPro" id="IPR050742">
    <property type="entry name" value="Helicase_Restrict-Modif_Enz"/>
</dbReference>
<dbReference type="Pfam" id="PF04851">
    <property type="entry name" value="ResIII"/>
    <property type="match status" value="1"/>
</dbReference>
<keyword evidence="4" id="KW-0547">Nucleotide-binding</keyword>
<reference evidence="4 5" key="1">
    <citation type="submission" date="2023-07" db="EMBL/GenBank/DDBJ databases">
        <title>Genomic Encyclopedia of Type Strains, Phase IV (KMG-IV): sequencing the most valuable type-strain genomes for metagenomic binning, comparative biology and taxonomic classification.</title>
        <authorList>
            <person name="Goeker M."/>
        </authorList>
    </citation>
    <scope>NUCLEOTIDE SEQUENCE [LARGE SCALE GENOMIC DNA]</scope>
    <source>
        <strain evidence="4 5">DSM 23837</strain>
    </source>
</reference>
<keyword evidence="1" id="KW-0175">Coiled coil</keyword>
<dbReference type="EMBL" id="JAUSTT010000013">
    <property type="protein sequence ID" value="MDQ0176497.1"/>
    <property type="molecule type" value="Genomic_DNA"/>
</dbReference>
<keyword evidence="4" id="KW-0067">ATP-binding</keyword>
<evidence type="ECO:0000259" key="2">
    <source>
        <dbReference type="PROSITE" id="PS51192"/>
    </source>
</evidence>
<keyword evidence="4" id="KW-0378">Hydrolase</keyword>
<dbReference type="Proteomes" id="UP001223586">
    <property type="component" value="Unassembled WGS sequence"/>
</dbReference>
<name>A0ABT9WT82_9BACI</name>
<keyword evidence="5" id="KW-1185">Reference proteome</keyword>
<evidence type="ECO:0000313" key="4">
    <source>
        <dbReference type="EMBL" id="MDQ0176497.1"/>
    </source>
</evidence>
<feature type="domain" description="Helicase ATP-binding" evidence="2">
    <location>
        <begin position="34"/>
        <end position="217"/>
    </location>
</feature>
<proteinExistence type="predicted"/>
<dbReference type="RefSeq" id="WP_307229692.1">
    <property type="nucleotide sequence ID" value="NZ_JAUSTT010000013.1"/>
</dbReference>
<evidence type="ECO:0000256" key="1">
    <source>
        <dbReference type="SAM" id="Coils"/>
    </source>
</evidence>
<dbReference type="InterPro" id="IPR006935">
    <property type="entry name" value="Helicase/UvrB_N"/>
</dbReference>
<dbReference type="PANTHER" id="PTHR47396:SF1">
    <property type="entry name" value="ATP-DEPENDENT HELICASE IRC3-RELATED"/>
    <property type="match status" value="1"/>
</dbReference>
<sequence length="664" mass="76560">MSIFQTMKANIIGNPSLYPAQIKAYEAALAHYEEFPDYEHRESLIVMPTGSGKTGVMSILPFGLSKGKVLIITPGTIIRETIFQHFNSTQNPEQTFWIKRNILIEQQRLPNSYLYIGFNSENKGEKSLTLSKLNGAEIIITNVHKIGSSKDEVNLMNLLEPDFFDMIIIDEAHHVAATMWQEALEHFKATKVIKLTATPFRGDKQTITTHSYDPIYEYTLGEAIKDGLLKNIVKYEDIPGEVTFFDRNTNKKYSLEKAKAQLGNDFVSRSIAMSESCSKEVIKRTKEAFDTKRTSYPHHQILAVTCNDEHAQDVCRWFNELGFKASYVSTASVSKKDIEQRLNDFANGIYDVMVSIQLLGEGYDNPNISIVSLFRPFKTLGPYAQAIGRGLRKIYSENKLNPIDNFCNVIYHQELNLEELWKYYKEQETFGDIIRQQHREISEQLSFDFDELGYVEKKSTGEKTEVDEDRTPISAVQKLNVSTYSSKGVGKEDSFTANGIEEYKKAQQQIIEMKQQELKQFKEKMDDLVTTGALSEEDAQILIKSRELEAQNKVNKNYEEFHDIVMAETLRQDYINWLNLKVEDFFKTSNLTKKGYDLNKNEENLGVDKINNIGYIIKNINQTLFRETRKHISTYNAIDFAKAKERSLKKFEFWLKRYGKKEEL</sequence>
<dbReference type="Gene3D" id="3.40.50.300">
    <property type="entry name" value="P-loop containing nucleotide triphosphate hydrolases"/>
    <property type="match status" value="2"/>
</dbReference>
<gene>
    <name evidence="4" type="ORF">J2S08_002341</name>
</gene>
<evidence type="ECO:0000313" key="5">
    <source>
        <dbReference type="Proteomes" id="UP001223586"/>
    </source>
</evidence>
<dbReference type="InterPro" id="IPR001650">
    <property type="entry name" value="Helicase_C-like"/>
</dbReference>
<dbReference type="PANTHER" id="PTHR47396">
    <property type="entry name" value="TYPE I RESTRICTION ENZYME ECOKI R PROTEIN"/>
    <property type="match status" value="1"/>
</dbReference>
<dbReference type="SUPFAM" id="SSF52540">
    <property type="entry name" value="P-loop containing nucleoside triphosphate hydrolases"/>
    <property type="match status" value="1"/>
</dbReference>
<dbReference type="InterPro" id="IPR027417">
    <property type="entry name" value="P-loop_NTPase"/>
</dbReference>
<dbReference type="Pfam" id="PF00271">
    <property type="entry name" value="Helicase_C"/>
    <property type="match status" value="1"/>
</dbReference>